<sequence length="188" mass="21201">MSMGYENARLVDLYRKEVDHTYNVRASLESKATTHMQIIGIIMGLYGTIFTVFFISRETLDLSKISIFFIVYIINSAITAFFMVGSLIVSIFVIKVQAWNRPNYNDLVMGMDVQINQNQVSELLKNGDANLIDSRIITTLSTVLLMNRNNNVKIAALINKSHKIIISGLFSFLTSLVFLIIIGIQINV</sequence>
<feature type="transmembrane region" description="Helical" evidence="1">
    <location>
        <begin position="38"/>
        <end position="55"/>
    </location>
</feature>
<dbReference type="EMBL" id="LAZR01002398">
    <property type="protein sequence ID" value="KKN30539.1"/>
    <property type="molecule type" value="Genomic_DNA"/>
</dbReference>
<keyword evidence="1" id="KW-1133">Transmembrane helix</keyword>
<evidence type="ECO:0000256" key="1">
    <source>
        <dbReference type="SAM" id="Phobius"/>
    </source>
</evidence>
<comment type="caution">
    <text evidence="2">The sequence shown here is derived from an EMBL/GenBank/DDBJ whole genome shotgun (WGS) entry which is preliminary data.</text>
</comment>
<dbReference type="AlphaFoldDB" id="A0A0F9PK06"/>
<feature type="transmembrane region" description="Helical" evidence="1">
    <location>
        <begin position="67"/>
        <end position="94"/>
    </location>
</feature>
<keyword evidence="1" id="KW-0472">Membrane</keyword>
<accession>A0A0F9PK06</accession>
<keyword evidence="1" id="KW-0812">Transmembrane</keyword>
<name>A0A0F9PK06_9ZZZZ</name>
<protein>
    <submittedName>
        <fullName evidence="2">Uncharacterized protein</fullName>
    </submittedName>
</protein>
<evidence type="ECO:0000313" key="2">
    <source>
        <dbReference type="EMBL" id="KKN30539.1"/>
    </source>
</evidence>
<reference evidence="2" key="1">
    <citation type="journal article" date="2015" name="Nature">
        <title>Complex archaea that bridge the gap between prokaryotes and eukaryotes.</title>
        <authorList>
            <person name="Spang A."/>
            <person name="Saw J.H."/>
            <person name="Jorgensen S.L."/>
            <person name="Zaremba-Niedzwiedzka K."/>
            <person name="Martijn J."/>
            <person name="Lind A.E."/>
            <person name="van Eijk R."/>
            <person name="Schleper C."/>
            <person name="Guy L."/>
            <person name="Ettema T.J."/>
        </authorList>
    </citation>
    <scope>NUCLEOTIDE SEQUENCE</scope>
</reference>
<gene>
    <name evidence="2" type="ORF">LCGC14_0832870</name>
</gene>
<organism evidence="2">
    <name type="scientific">marine sediment metagenome</name>
    <dbReference type="NCBI Taxonomy" id="412755"/>
    <lineage>
        <taxon>unclassified sequences</taxon>
        <taxon>metagenomes</taxon>
        <taxon>ecological metagenomes</taxon>
    </lineage>
</organism>
<proteinExistence type="predicted"/>
<feature type="transmembrane region" description="Helical" evidence="1">
    <location>
        <begin position="164"/>
        <end position="186"/>
    </location>
</feature>